<dbReference type="Gene3D" id="3.30.2350.10">
    <property type="entry name" value="Pseudouridine synthase"/>
    <property type="match status" value="1"/>
</dbReference>
<organism evidence="3 4">
    <name type="scientific">Rosistilla ulvae</name>
    <dbReference type="NCBI Taxonomy" id="1930277"/>
    <lineage>
        <taxon>Bacteria</taxon>
        <taxon>Pseudomonadati</taxon>
        <taxon>Planctomycetota</taxon>
        <taxon>Planctomycetia</taxon>
        <taxon>Pirellulales</taxon>
        <taxon>Pirellulaceae</taxon>
        <taxon>Rosistilla</taxon>
    </lineage>
</organism>
<dbReference type="CDD" id="cd02869">
    <property type="entry name" value="PseudoU_synth_RluA_like"/>
    <property type="match status" value="1"/>
</dbReference>
<dbReference type="GO" id="GO:0000455">
    <property type="term" value="P:enzyme-directed rRNA pseudouridine synthesis"/>
    <property type="evidence" value="ECO:0007669"/>
    <property type="project" value="TreeGrafter"/>
</dbReference>
<dbReference type="OrthoDB" id="9784108at2"/>
<protein>
    <submittedName>
        <fullName evidence="3">Ribosomal large subunit pseudouridine synthase D</fullName>
        <ecNumber evidence="3">5.4.99.23</ecNumber>
    </submittedName>
</protein>
<sequence length="236" mass="26400">MDVIWEDNYALVVNKPNGLLTTAARGVESLEIQLLEFFKQRSGEESPYVGMPHRIDRPVSGAVLIGKTRSATKQFCAQFQSRKIEKTYVAIVSGTPTEPTGTWRDWMRKISDRAEAEIVDAEHPEAKQAILNYELLASVGELSCLRIGLETGRTHQIRLQAAHRGFPIVGDSLYGSQIDFGPQSTEPRKRPIALHARRIVFRHPKNGKATSVLVDVPEVWRTLGFHEVLKEGELCG</sequence>
<accession>A0A517M4C5</accession>
<dbReference type="PANTHER" id="PTHR21600:SF87">
    <property type="entry name" value="RNA PSEUDOURIDYLATE SYNTHASE DOMAIN-CONTAINING PROTEIN 1"/>
    <property type="match status" value="1"/>
</dbReference>
<dbReference type="SUPFAM" id="SSF55120">
    <property type="entry name" value="Pseudouridine synthase"/>
    <property type="match status" value="1"/>
</dbReference>
<dbReference type="Pfam" id="PF00849">
    <property type="entry name" value="PseudoU_synth_2"/>
    <property type="match status" value="1"/>
</dbReference>
<dbReference type="KEGG" id="ruv:EC9_39300"/>
<dbReference type="Proteomes" id="UP000319557">
    <property type="component" value="Chromosome"/>
</dbReference>
<gene>
    <name evidence="3" type="primary">rluD_2</name>
    <name evidence="3" type="ORF">EC9_39300</name>
</gene>
<reference evidence="3 4" key="1">
    <citation type="submission" date="2019-02" db="EMBL/GenBank/DDBJ databases">
        <title>Deep-cultivation of Planctomycetes and their phenomic and genomic characterization uncovers novel biology.</title>
        <authorList>
            <person name="Wiegand S."/>
            <person name="Jogler M."/>
            <person name="Boedeker C."/>
            <person name="Pinto D."/>
            <person name="Vollmers J."/>
            <person name="Rivas-Marin E."/>
            <person name="Kohn T."/>
            <person name="Peeters S.H."/>
            <person name="Heuer A."/>
            <person name="Rast P."/>
            <person name="Oberbeckmann S."/>
            <person name="Bunk B."/>
            <person name="Jeske O."/>
            <person name="Meyerdierks A."/>
            <person name="Storesund J.E."/>
            <person name="Kallscheuer N."/>
            <person name="Luecker S."/>
            <person name="Lage O.M."/>
            <person name="Pohl T."/>
            <person name="Merkel B.J."/>
            <person name="Hornburger P."/>
            <person name="Mueller R.-W."/>
            <person name="Bruemmer F."/>
            <person name="Labrenz M."/>
            <person name="Spormann A.M."/>
            <person name="Op den Camp H."/>
            <person name="Overmann J."/>
            <person name="Amann R."/>
            <person name="Jetten M.S.M."/>
            <person name="Mascher T."/>
            <person name="Medema M.H."/>
            <person name="Devos D.P."/>
            <person name="Kaster A.-K."/>
            <person name="Ovreas L."/>
            <person name="Rohde M."/>
            <person name="Galperin M.Y."/>
            <person name="Jogler C."/>
        </authorList>
    </citation>
    <scope>NUCLEOTIDE SEQUENCE [LARGE SCALE GENOMIC DNA]</scope>
    <source>
        <strain evidence="3 4">EC9</strain>
    </source>
</reference>
<dbReference type="GO" id="GO:0160140">
    <property type="term" value="F:23S rRNA pseudouridine(1911/1915/1917) synthase activity"/>
    <property type="evidence" value="ECO:0007669"/>
    <property type="project" value="UniProtKB-EC"/>
</dbReference>
<keyword evidence="4" id="KW-1185">Reference proteome</keyword>
<proteinExistence type="inferred from homology"/>
<evidence type="ECO:0000313" key="3">
    <source>
        <dbReference type="EMBL" id="QDS89730.1"/>
    </source>
</evidence>
<feature type="domain" description="Pseudouridine synthase RsuA/RluA-like" evidence="2">
    <location>
        <begin position="11"/>
        <end position="163"/>
    </location>
</feature>
<keyword evidence="3" id="KW-0413">Isomerase</keyword>
<evidence type="ECO:0000313" key="4">
    <source>
        <dbReference type="Proteomes" id="UP000319557"/>
    </source>
</evidence>
<dbReference type="GO" id="GO:0003723">
    <property type="term" value="F:RNA binding"/>
    <property type="evidence" value="ECO:0007669"/>
    <property type="project" value="InterPro"/>
</dbReference>
<dbReference type="InterPro" id="IPR006145">
    <property type="entry name" value="PsdUridine_synth_RsuA/RluA"/>
</dbReference>
<comment type="similarity">
    <text evidence="1">Belongs to the pseudouridine synthase RluA family.</text>
</comment>
<name>A0A517M4C5_9BACT</name>
<dbReference type="EC" id="5.4.99.23" evidence="3"/>
<dbReference type="InterPro" id="IPR020103">
    <property type="entry name" value="PsdUridine_synth_cat_dom_sf"/>
</dbReference>
<evidence type="ECO:0000259" key="2">
    <source>
        <dbReference type="Pfam" id="PF00849"/>
    </source>
</evidence>
<evidence type="ECO:0000256" key="1">
    <source>
        <dbReference type="ARBA" id="ARBA00010876"/>
    </source>
</evidence>
<dbReference type="InterPro" id="IPR050188">
    <property type="entry name" value="RluA_PseudoU_synthase"/>
</dbReference>
<dbReference type="RefSeq" id="WP_145347624.1">
    <property type="nucleotide sequence ID" value="NZ_CP036261.1"/>
</dbReference>
<dbReference type="EMBL" id="CP036261">
    <property type="protein sequence ID" value="QDS89730.1"/>
    <property type="molecule type" value="Genomic_DNA"/>
</dbReference>
<dbReference type="AlphaFoldDB" id="A0A517M4C5"/>
<dbReference type="PANTHER" id="PTHR21600">
    <property type="entry name" value="MITOCHONDRIAL RNA PSEUDOURIDINE SYNTHASE"/>
    <property type="match status" value="1"/>
</dbReference>